<name>A0AA38SWT3_9ASTR</name>
<feature type="compositionally biased region" description="Polar residues" evidence="1">
    <location>
        <begin position="144"/>
        <end position="162"/>
    </location>
</feature>
<proteinExistence type="predicted"/>
<sequence length="200" mass="21842">MLVFDRCAAEDVGWAKQKLIGFSSMEIKTKVLGFRFRLLHTRVDWVATRTGAVGWQRLSPWGPTILSGLGAWGKEAGGFNPWRFVEPEQKAIHRKTLTIPPMPKSNCLTILLFICLLISPAILTARPLNNLSLPGDQPEKVSSDSDGSVSNKQTVPCETSSNDFKRYGAGNYGSLFLSALPKGTTVPPSGPSRRTNAVNN</sequence>
<comment type="caution">
    <text evidence="2">The sequence shown here is derived from an EMBL/GenBank/DDBJ whole genome shotgun (WGS) entry which is preliminary data.</text>
</comment>
<accession>A0AA38SWT3</accession>
<gene>
    <name evidence="2" type="ORF">OSB04_026349</name>
</gene>
<organism evidence="2 3">
    <name type="scientific">Centaurea solstitialis</name>
    <name type="common">yellow star-thistle</name>
    <dbReference type="NCBI Taxonomy" id="347529"/>
    <lineage>
        <taxon>Eukaryota</taxon>
        <taxon>Viridiplantae</taxon>
        <taxon>Streptophyta</taxon>
        <taxon>Embryophyta</taxon>
        <taxon>Tracheophyta</taxon>
        <taxon>Spermatophyta</taxon>
        <taxon>Magnoliopsida</taxon>
        <taxon>eudicotyledons</taxon>
        <taxon>Gunneridae</taxon>
        <taxon>Pentapetalae</taxon>
        <taxon>asterids</taxon>
        <taxon>campanulids</taxon>
        <taxon>Asterales</taxon>
        <taxon>Asteraceae</taxon>
        <taxon>Carduoideae</taxon>
        <taxon>Cardueae</taxon>
        <taxon>Centaureinae</taxon>
        <taxon>Centaurea</taxon>
    </lineage>
</organism>
<dbReference type="Proteomes" id="UP001172457">
    <property type="component" value="Chromosome 7"/>
</dbReference>
<evidence type="ECO:0000313" key="2">
    <source>
        <dbReference type="EMBL" id="KAJ9539843.1"/>
    </source>
</evidence>
<reference evidence="2" key="1">
    <citation type="submission" date="2023-03" db="EMBL/GenBank/DDBJ databases">
        <title>Chromosome-scale reference genome and RAD-based genetic map of yellow starthistle (Centaurea solstitialis) reveal putative structural variation and QTLs associated with invader traits.</title>
        <authorList>
            <person name="Reatini B."/>
            <person name="Cang F.A."/>
            <person name="Jiang Q."/>
            <person name="Mckibben M.T.W."/>
            <person name="Barker M.S."/>
            <person name="Rieseberg L.H."/>
            <person name="Dlugosch K.M."/>
        </authorList>
    </citation>
    <scope>NUCLEOTIDE SEQUENCE</scope>
    <source>
        <strain evidence="2">CAN-66</strain>
        <tissue evidence="2">Leaf</tissue>
    </source>
</reference>
<evidence type="ECO:0000256" key="1">
    <source>
        <dbReference type="SAM" id="MobiDB-lite"/>
    </source>
</evidence>
<keyword evidence="3" id="KW-1185">Reference proteome</keyword>
<feature type="region of interest" description="Disordered" evidence="1">
    <location>
        <begin position="136"/>
        <end position="165"/>
    </location>
</feature>
<dbReference type="EMBL" id="JARYMX010000007">
    <property type="protein sequence ID" value="KAJ9539843.1"/>
    <property type="molecule type" value="Genomic_DNA"/>
</dbReference>
<dbReference type="AlphaFoldDB" id="A0AA38SWT3"/>
<protein>
    <submittedName>
        <fullName evidence="2">Uncharacterized protein</fullName>
    </submittedName>
</protein>
<evidence type="ECO:0000313" key="3">
    <source>
        <dbReference type="Proteomes" id="UP001172457"/>
    </source>
</evidence>